<proteinExistence type="predicted"/>
<dbReference type="RefSeq" id="WP_188522835.1">
    <property type="nucleotide sequence ID" value="NZ_BMDG01000004.1"/>
</dbReference>
<evidence type="ECO:0000313" key="4">
    <source>
        <dbReference type="Proteomes" id="UP000632535"/>
    </source>
</evidence>
<reference evidence="4" key="1">
    <citation type="journal article" date="2019" name="Int. J. Syst. Evol. Microbiol.">
        <title>The Global Catalogue of Microorganisms (GCM) 10K type strain sequencing project: providing services to taxonomists for standard genome sequencing and annotation.</title>
        <authorList>
            <consortium name="The Broad Institute Genomics Platform"/>
            <consortium name="The Broad Institute Genome Sequencing Center for Infectious Disease"/>
            <person name="Wu L."/>
            <person name="Ma J."/>
        </authorList>
    </citation>
    <scope>NUCLEOTIDE SEQUENCE [LARGE SCALE GENOMIC DNA]</scope>
    <source>
        <strain evidence="4">CCM 8653</strain>
    </source>
</reference>
<feature type="domain" description="DUF2231" evidence="2">
    <location>
        <begin position="66"/>
        <end position="185"/>
    </location>
</feature>
<protein>
    <recommendedName>
        <fullName evidence="2">DUF2231 domain-containing protein</fullName>
    </recommendedName>
</protein>
<evidence type="ECO:0000256" key="1">
    <source>
        <dbReference type="SAM" id="MobiDB-lite"/>
    </source>
</evidence>
<accession>A0ABQ2B319</accession>
<dbReference type="Pfam" id="PF09990">
    <property type="entry name" value="DUF2231"/>
    <property type="match status" value="1"/>
</dbReference>
<evidence type="ECO:0000259" key="2">
    <source>
        <dbReference type="Pfam" id="PF09990"/>
    </source>
</evidence>
<dbReference type="InterPro" id="IPR019251">
    <property type="entry name" value="DUF2231_TM"/>
</dbReference>
<dbReference type="EMBL" id="BMDG01000004">
    <property type="protein sequence ID" value="GGI06722.1"/>
    <property type="molecule type" value="Genomic_DNA"/>
</dbReference>
<gene>
    <name evidence="3" type="ORF">GCM10007368_12580</name>
</gene>
<keyword evidence="4" id="KW-1185">Reference proteome</keyword>
<name>A0ABQ2B319_9MICO</name>
<organism evidence="3 4">
    <name type="scientific">Isoptericola cucumis</name>
    <dbReference type="NCBI Taxonomy" id="1776856"/>
    <lineage>
        <taxon>Bacteria</taxon>
        <taxon>Bacillati</taxon>
        <taxon>Actinomycetota</taxon>
        <taxon>Actinomycetes</taxon>
        <taxon>Micrococcales</taxon>
        <taxon>Promicromonosporaceae</taxon>
        <taxon>Isoptericola</taxon>
    </lineage>
</organism>
<evidence type="ECO:0000313" key="3">
    <source>
        <dbReference type="EMBL" id="GGI06722.1"/>
    </source>
</evidence>
<feature type="region of interest" description="Disordered" evidence="1">
    <location>
        <begin position="184"/>
        <end position="204"/>
    </location>
</feature>
<dbReference type="Proteomes" id="UP000632535">
    <property type="component" value="Unassembled WGS sequence"/>
</dbReference>
<feature type="region of interest" description="Disordered" evidence="1">
    <location>
        <begin position="1"/>
        <end position="21"/>
    </location>
</feature>
<comment type="caution">
    <text evidence="3">The sequence shown here is derived from an EMBL/GenBank/DDBJ whole genome shotgun (WGS) entry which is preliminary data.</text>
</comment>
<sequence length="204" mass="20870">MSTAQPTSPPAHQPTDPAERPLPRLAAALEREPRLDRLAGFFGRVAHLVVPREGPVRDELRGRSVGHPVHSVLTDLPIGPWAGALALDLTRPAGHDAAARRLVGLGLLAVPPTVLTGLTDFRALSGPSPRRVAAVHAVCNTAGTLLAAGSWQARRSGRHAAGALLTLAGMGAVGAGGYLGGHLAQAMREPPAPPTEGGTGTGRS</sequence>